<feature type="transmembrane region" description="Helical" evidence="1">
    <location>
        <begin position="12"/>
        <end position="30"/>
    </location>
</feature>
<feature type="transmembrane region" description="Helical" evidence="1">
    <location>
        <begin position="131"/>
        <end position="153"/>
    </location>
</feature>
<sequence>YNEIEKGARLNLNFLILVFLSTVVAAIGLLENNVAVIVGAMVIAPLLGPNIALAFAATLGDRDLLLESLKTNLAGVALALAVSFLIGWFWPVDVPGPEILSRTTVGFDGIVLALASGAAAVLSLTTGVASALVGVMVAVALLPPTAALGMMLASGQPELAIGAGLLLAANIVCVNLSANLVFLIKGVRPRTWLEKRKARQSAVWIVLFWLIALGVLVATVNLRHLV</sequence>
<evidence type="ECO:0000313" key="2">
    <source>
        <dbReference type="EMBL" id="VAW74795.1"/>
    </source>
</evidence>
<feature type="transmembrane region" description="Helical" evidence="1">
    <location>
        <begin position="105"/>
        <end position="124"/>
    </location>
</feature>
<dbReference type="PANTHER" id="PTHR20992">
    <property type="entry name" value="AT15442P-RELATED"/>
    <property type="match status" value="1"/>
</dbReference>
<feature type="transmembrane region" description="Helical" evidence="1">
    <location>
        <begin position="159"/>
        <end position="182"/>
    </location>
</feature>
<feature type="transmembrane region" description="Helical" evidence="1">
    <location>
        <begin position="202"/>
        <end position="222"/>
    </location>
</feature>
<feature type="non-terminal residue" evidence="2">
    <location>
        <position position="1"/>
    </location>
</feature>
<accession>A0A3B0Y288</accession>
<dbReference type="EMBL" id="UOFM01000108">
    <property type="protein sequence ID" value="VAW74795.1"/>
    <property type="molecule type" value="Genomic_DNA"/>
</dbReference>
<evidence type="ECO:0000256" key="1">
    <source>
        <dbReference type="SAM" id="Phobius"/>
    </source>
</evidence>
<keyword evidence="1" id="KW-0812">Transmembrane</keyword>
<reference evidence="2" key="1">
    <citation type="submission" date="2018-06" db="EMBL/GenBank/DDBJ databases">
        <authorList>
            <person name="Zhirakovskaya E."/>
        </authorList>
    </citation>
    <scope>NUCLEOTIDE SEQUENCE</scope>
</reference>
<dbReference type="AlphaFoldDB" id="A0A3B0Y288"/>
<protein>
    <submittedName>
        <fullName evidence="2">Uncharacterized protein, MJ0678-like</fullName>
    </submittedName>
</protein>
<proteinExistence type="predicted"/>
<feature type="transmembrane region" description="Helical" evidence="1">
    <location>
        <begin position="36"/>
        <end position="59"/>
    </location>
</feature>
<feature type="transmembrane region" description="Helical" evidence="1">
    <location>
        <begin position="71"/>
        <end position="90"/>
    </location>
</feature>
<dbReference type="Pfam" id="PF04087">
    <property type="entry name" value="DUF389"/>
    <property type="match status" value="1"/>
</dbReference>
<gene>
    <name evidence="2" type="ORF">MNBD_GAMMA14-877</name>
</gene>
<keyword evidence="1" id="KW-0472">Membrane</keyword>
<name>A0A3B0Y288_9ZZZZ</name>
<dbReference type="PANTHER" id="PTHR20992:SF9">
    <property type="entry name" value="AT15442P-RELATED"/>
    <property type="match status" value="1"/>
</dbReference>
<dbReference type="InterPro" id="IPR005240">
    <property type="entry name" value="DUF389"/>
</dbReference>
<dbReference type="NCBIfam" id="TIGR00341">
    <property type="entry name" value="TIGR00341 family protein"/>
    <property type="match status" value="1"/>
</dbReference>
<organism evidence="2">
    <name type="scientific">hydrothermal vent metagenome</name>
    <dbReference type="NCBI Taxonomy" id="652676"/>
    <lineage>
        <taxon>unclassified sequences</taxon>
        <taxon>metagenomes</taxon>
        <taxon>ecological metagenomes</taxon>
    </lineage>
</organism>
<keyword evidence="1" id="KW-1133">Transmembrane helix</keyword>